<keyword evidence="2" id="KW-1185">Reference proteome</keyword>
<proteinExistence type="predicted"/>
<protein>
    <submittedName>
        <fullName evidence="1">Phosphotransferase</fullName>
    </submittedName>
</protein>
<name>A0ABV7G1B3_9PROT</name>
<evidence type="ECO:0000313" key="2">
    <source>
        <dbReference type="Proteomes" id="UP001595593"/>
    </source>
</evidence>
<dbReference type="Pfam" id="PF22817">
    <property type="entry name" value="ApeP-like"/>
    <property type="match status" value="1"/>
</dbReference>
<accession>A0ABV7G1B3</accession>
<dbReference type="RefSeq" id="WP_379597834.1">
    <property type="nucleotide sequence ID" value="NZ_JBHRTN010000018.1"/>
</dbReference>
<dbReference type="Proteomes" id="UP001595593">
    <property type="component" value="Unassembled WGS sequence"/>
</dbReference>
<gene>
    <name evidence="1" type="ORF">ACFOD4_15570</name>
</gene>
<sequence>MPVVPLDRAGIARLVPHAGDMCLLHAALSWDKDSIACTATSHRDAANPLRRDGMLPAICGVEYALQAMALHGALTADGAAQPAGFLASLRGVDLAVARLDDQPAPLSVTAWAVAREARSFIYAFALVTEGRELLAGQAAVILPGAVA</sequence>
<dbReference type="Gene3D" id="3.10.129.10">
    <property type="entry name" value="Hotdog Thioesterase"/>
    <property type="match status" value="1"/>
</dbReference>
<dbReference type="EMBL" id="JBHRTN010000018">
    <property type="protein sequence ID" value="MFC3126482.1"/>
    <property type="molecule type" value="Genomic_DNA"/>
</dbReference>
<dbReference type="InterPro" id="IPR029069">
    <property type="entry name" value="HotDog_dom_sf"/>
</dbReference>
<dbReference type="InterPro" id="IPR016776">
    <property type="entry name" value="ApeP-like_dehydratase"/>
</dbReference>
<dbReference type="SUPFAM" id="SSF54637">
    <property type="entry name" value="Thioesterase/thiol ester dehydrase-isomerase"/>
    <property type="match status" value="1"/>
</dbReference>
<reference evidence="2" key="1">
    <citation type="journal article" date="2019" name="Int. J. Syst. Evol. Microbiol.">
        <title>The Global Catalogue of Microorganisms (GCM) 10K type strain sequencing project: providing services to taxonomists for standard genome sequencing and annotation.</title>
        <authorList>
            <consortium name="The Broad Institute Genomics Platform"/>
            <consortium name="The Broad Institute Genome Sequencing Center for Infectious Disease"/>
            <person name="Wu L."/>
            <person name="Ma J."/>
        </authorList>
    </citation>
    <scope>NUCLEOTIDE SEQUENCE [LARGE SCALE GENOMIC DNA]</scope>
    <source>
        <strain evidence="2">KCTC 52094</strain>
    </source>
</reference>
<organism evidence="1 2">
    <name type="scientific">Teichococcus globiformis</name>
    <dbReference type="NCBI Taxonomy" id="2307229"/>
    <lineage>
        <taxon>Bacteria</taxon>
        <taxon>Pseudomonadati</taxon>
        <taxon>Pseudomonadota</taxon>
        <taxon>Alphaproteobacteria</taxon>
        <taxon>Acetobacterales</taxon>
        <taxon>Roseomonadaceae</taxon>
        <taxon>Roseomonas</taxon>
    </lineage>
</organism>
<comment type="caution">
    <text evidence="1">The sequence shown here is derived from an EMBL/GenBank/DDBJ whole genome shotgun (WGS) entry which is preliminary data.</text>
</comment>
<evidence type="ECO:0000313" key="1">
    <source>
        <dbReference type="EMBL" id="MFC3126482.1"/>
    </source>
</evidence>